<name>A0A8J6PMT6_9HYPH</name>
<keyword evidence="6 8" id="KW-1133">Transmembrane helix</keyword>
<evidence type="ECO:0000256" key="7">
    <source>
        <dbReference type="ARBA" id="ARBA00023136"/>
    </source>
</evidence>
<feature type="transmembrane region" description="Helical" evidence="8">
    <location>
        <begin position="82"/>
        <end position="100"/>
    </location>
</feature>
<dbReference type="Proteomes" id="UP000643405">
    <property type="component" value="Unassembled WGS sequence"/>
</dbReference>
<dbReference type="GO" id="GO:0022857">
    <property type="term" value="F:transmembrane transporter activity"/>
    <property type="evidence" value="ECO:0007669"/>
    <property type="project" value="InterPro"/>
</dbReference>
<gene>
    <name evidence="9" type="ORF">ICI42_21380</name>
</gene>
<proteinExistence type="inferred from homology"/>
<keyword evidence="7 8" id="KW-0472">Membrane</keyword>
<feature type="transmembrane region" description="Helical" evidence="8">
    <location>
        <begin position="43"/>
        <end position="62"/>
    </location>
</feature>
<dbReference type="PANTHER" id="PTHR30047">
    <property type="entry name" value="HIGH-AFFINITY CHOLINE TRANSPORT PROTEIN-RELATED"/>
    <property type="match status" value="1"/>
</dbReference>
<dbReference type="GO" id="GO:0005886">
    <property type="term" value="C:plasma membrane"/>
    <property type="evidence" value="ECO:0007669"/>
    <property type="project" value="UniProtKB-SubCell"/>
</dbReference>
<dbReference type="PANTHER" id="PTHR30047:SF7">
    <property type="entry name" value="HIGH-AFFINITY CHOLINE TRANSPORT PROTEIN"/>
    <property type="match status" value="1"/>
</dbReference>
<evidence type="ECO:0000256" key="8">
    <source>
        <dbReference type="SAM" id="Phobius"/>
    </source>
</evidence>
<feature type="transmembrane region" description="Helical" evidence="8">
    <location>
        <begin position="186"/>
        <end position="206"/>
    </location>
</feature>
<feature type="transmembrane region" description="Helical" evidence="8">
    <location>
        <begin position="120"/>
        <end position="140"/>
    </location>
</feature>
<comment type="caution">
    <text evidence="9">The sequence shown here is derived from an EMBL/GenBank/DDBJ whole genome shotgun (WGS) entry which is preliminary data.</text>
</comment>
<keyword evidence="3" id="KW-0813">Transport</keyword>
<comment type="similarity">
    <text evidence="2">Belongs to the BCCT transporter (TC 2.A.15) family.</text>
</comment>
<evidence type="ECO:0000313" key="9">
    <source>
        <dbReference type="EMBL" id="MBD0417198.1"/>
    </source>
</evidence>
<dbReference type="RefSeq" id="WP_188166636.1">
    <property type="nucleotide sequence ID" value="NZ_JACVVX010000010.1"/>
</dbReference>
<comment type="subcellular location">
    <subcellularLocation>
        <location evidence="1">Cell membrane</location>
        <topology evidence="1">Multi-pass membrane protein</topology>
    </subcellularLocation>
</comment>
<dbReference type="Pfam" id="PF02028">
    <property type="entry name" value="BCCT"/>
    <property type="match status" value="1"/>
</dbReference>
<reference evidence="9" key="1">
    <citation type="submission" date="2020-09" db="EMBL/GenBank/DDBJ databases">
        <title>Genome seq and assembly of Tianweitania sp.</title>
        <authorList>
            <person name="Chhetri G."/>
        </authorList>
    </citation>
    <scope>NUCLEOTIDE SEQUENCE</scope>
    <source>
        <strain evidence="9">Rool2</strain>
    </source>
</reference>
<evidence type="ECO:0000313" key="10">
    <source>
        <dbReference type="Proteomes" id="UP000643405"/>
    </source>
</evidence>
<evidence type="ECO:0000256" key="4">
    <source>
        <dbReference type="ARBA" id="ARBA00022475"/>
    </source>
</evidence>
<accession>A0A8J6PMT6</accession>
<keyword evidence="10" id="KW-1185">Reference proteome</keyword>
<organism evidence="9 10">
    <name type="scientific">Oryzicola mucosus</name>
    <dbReference type="NCBI Taxonomy" id="2767425"/>
    <lineage>
        <taxon>Bacteria</taxon>
        <taxon>Pseudomonadati</taxon>
        <taxon>Pseudomonadota</taxon>
        <taxon>Alphaproteobacteria</taxon>
        <taxon>Hyphomicrobiales</taxon>
        <taxon>Phyllobacteriaceae</taxon>
        <taxon>Oryzicola</taxon>
    </lineage>
</organism>
<feature type="transmembrane region" description="Helical" evidence="8">
    <location>
        <begin position="272"/>
        <end position="293"/>
    </location>
</feature>
<evidence type="ECO:0000256" key="1">
    <source>
        <dbReference type="ARBA" id="ARBA00004651"/>
    </source>
</evidence>
<dbReference type="InterPro" id="IPR000060">
    <property type="entry name" value="BCCT_transptr"/>
</dbReference>
<evidence type="ECO:0000256" key="5">
    <source>
        <dbReference type="ARBA" id="ARBA00022692"/>
    </source>
</evidence>
<evidence type="ECO:0000256" key="6">
    <source>
        <dbReference type="ARBA" id="ARBA00022989"/>
    </source>
</evidence>
<keyword evidence="5 8" id="KW-0812">Transmembrane</keyword>
<sequence>MTETAASTEPTPGGNLIVTDYEIGQDNIKASIGPFGLDIHNPVFAISGLSIVLFVIGTLAFPVTATGIFEAAKIWVTVRFDWFFILTANFFLLFTVALAVSPYGKVRLGGEDAQPDFSLIGWLSMLFAAGMGIGLLFWSVGEPMTHFASSVAEDAGSSESWAPLGGIAGDVEGSARLGLAATLYHWGLQAWAIYAVVGLALALFAFNKGLPLAIRSAFYPIFGERVWGWVGHVIDTLAVLATLFGLATSLGLGAEQINAGLAYLYGVPVSNLVKIVLISIITGIALISVLRGLDGGVKIASEINMGLAFVLLVMVFVIGPTGAILARLGDSFVNYFAYLPALSQPFGREDANYAQGWSSFYWAWWVSWSPFVGMFIARVSRGRTVREFITCVLIVPSAVCIIWMSVFAGVAFDQYINDGYRAVADADLEVKLFAMFDVMPFAQITSLIGIILVAVFFITSSDSGSLVIDTITAGGKDDGPIPQRVFWCVFEGLVAIALLLGGGLAALQSMVVTTGFPFTFVLLLMCVSIAIGLHGERRASAAASPQG</sequence>
<evidence type="ECO:0000256" key="3">
    <source>
        <dbReference type="ARBA" id="ARBA00022448"/>
    </source>
</evidence>
<feature type="transmembrane region" description="Helical" evidence="8">
    <location>
        <begin position="305"/>
        <end position="326"/>
    </location>
</feature>
<feature type="transmembrane region" description="Helical" evidence="8">
    <location>
        <begin position="514"/>
        <end position="533"/>
    </location>
</feature>
<dbReference type="AlphaFoldDB" id="A0A8J6PMT6"/>
<dbReference type="NCBIfam" id="TIGR00842">
    <property type="entry name" value="bcct"/>
    <property type="match status" value="1"/>
</dbReference>
<dbReference type="EMBL" id="JACVVX010000010">
    <property type="protein sequence ID" value="MBD0417198.1"/>
    <property type="molecule type" value="Genomic_DNA"/>
</dbReference>
<feature type="transmembrane region" description="Helical" evidence="8">
    <location>
        <begin position="359"/>
        <end position="377"/>
    </location>
</feature>
<feature type="transmembrane region" description="Helical" evidence="8">
    <location>
        <begin position="389"/>
        <end position="412"/>
    </location>
</feature>
<keyword evidence="4" id="KW-1003">Cell membrane</keyword>
<evidence type="ECO:0000256" key="2">
    <source>
        <dbReference type="ARBA" id="ARBA00005658"/>
    </source>
</evidence>
<feature type="transmembrane region" description="Helical" evidence="8">
    <location>
        <begin position="432"/>
        <end position="458"/>
    </location>
</feature>
<feature type="transmembrane region" description="Helical" evidence="8">
    <location>
        <begin position="485"/>
        <end position="508"/>
    </location>
</feature>
<feature type="transmembrane region" description="Helical" evidence="8">
    <location>
        <begin position="226"/>
        <end position="252"/>
    </location>
</feature>
<protein>
    <submittedName>
        <fullName evidence="9">BCCT family transporter</fullName>
    </submittedName>
</protein>